<keyword evidence="1" id="KW-1133">Transmembrane helix</keyword>
<feature type="transmembrane region" description="Helical" evidence="1">
    <location>
        <begin position="205"/>
        <end position="228"/>
    </location>
</feature>
<dbReference type="GO" id="GO:0031505">
    <property type="term" value="P:fungal-type cell wall organization"/>
    <property type="evidence" value="ECO:0007669"/>
    <property type="project" value="TreeGrafter"/>
</dbReference>
<dbReference type="Pfam" id="PF06687">
    <property type="entry name" value="SUR7"/>
    <property type="match status" value="1"/>
</dbReference>
<gene>
    <name evidence="2" type="ORF">I9W82_005652</name>
</gene>
<dbReference type="PANTHER" id="PTHR28019:SF6">
    <property type="entry name" value="PROTEIN ECM7"/>
    <property type="match status" value="1"/>
</dbReference>
<feature type="transmembrane region" description="Helical" evidence="1">
    <location>
        <begin position="240"/>
        <end position="261"/>
    </location>
</feature>
<dbReference type="GO" id="GO:0005886">
    <property type="term" value="C:plasma membrane"/>
    <property type="evidence" value="ECO:0007669"/>
    <property type="project" value="InterPro"/>
</dbReference>
<protein>
    <submittedName>
        <fullName evidence="2">ECM7</fullName>
    </submittedName>
</protein>
<dbReference type="PANTHER" id="PTHR28019">
    <property type="entry name" value="CELL MEMBRANE PROTEIN YLR413W-RELATED"/>
    <property type="match status" value="1"/>
</dbReference>
<sequence>MLLRRPFIKLTSSISTLSKEEKALFSLRLISSCTAIVMISIMLIGPIIVKSFYITRVNCSHLDVSRGLYNSLKSSVGAAPSVLGVGSGDYVPMGTSLTSSDIQLLADYAEQSVGSSPQYCLTSLWHFCAGNYDTYLANGTDGVQIVQIRNNRMTCMDNKGIAFDYRTQLLAVGLESILAYAYQTRLVKDGTYERHIDERENRFKMAINAMIFTVCVQVVILFALLVIYSNRGPTKDLSRIPNIVLHVISILSVMGFCSSIIESAMITNLIQLTKSEVKSGLGDFGVSFTSGPAWMTFMWLSSAFCILSMASWALPMWCANPPDENRHNLDESLLINLDRHVD</sequence>
<reference evidence="2 3" key="1">
    <citation type="submission" date="2020-12" db="EMBL/GenBank/DDBJ databases">
        <title>Effect of drift, selection, and recombination on the evolution of hybrid genomes in Candida yeast pathogens.</title>
        <authorList>
            <person name="Mixao V."/>
            <person name="Ksiezopolska E."/>
            <person name="Saus E."/>
            <person name="Boekhout T."/>
            <person name="Gacser A."/>
            <person name="Gabaldon T."/>
        </authorList>
    </citation>
    <scope>NUCLEOTIDE SEQUENCE [LARGE SCALE GENOMIC DNA]</scope>
    <source>
        <strain evidence="2 3">BP57</strain>
    </source>
</reference>
<dbReference type="GeneID" id="93654281"/>
<organism evidence="2 3">
    <name type="scientific">Candida metapsilosis</name>
    <dbReference type="NCBI Taxonomy" id="273372"/>
    <lineage>
        <taxon>Eukaryota</taxon>
        <taxon>Fungi</taxon>
        <taxon>Dikarya</taxon>
        <taxon>Ascomycota</taxon>
        <taxon>Saccharomycotina</taxon>
        <taxon>Pichiomycetes</taxon>
        <taxon>Debaryomycetaceae</taxon>
        <taxon>Candida/Lodderomyces clade</taxon>
        <taxon>Candida</taxon>
    </lineage>
</organism>
<proteinExistence type="predicted"/>
<dbReference type="Proteomes" id="UP000669133">
    <property type="component" value="Unassembled WGS sequence"/>
</dbReference>
<keyword evidence="1" id="KW-0472">Membrane</keyword>
<dbReference type="InterPro" id="IPR052413">
    <property type="entry name" value="SUR7_domain"/>
</dbReference>
<dbReference type="EMBL" id="JAEOAQ010000009">
    <property type="protein sequence ID" value="KAG5416688.1"/>
    <property type="molecule type" value="Genomic_DNA"/>
</dbReference>
<accession>A0A8H7ZD01</accession>
<evidence type="ECO:0000256" key="1">
    <source>
        <dbReference type="SAM" id="Phobius"/>
    </source>
</evidence>
<comment type="caution">
    <text evidence="2">The sequence shown here is derived from an EMBL/GenBank/DDBJ whole genome shotgun (WGS) entry which is preliminary data.</text>
</comment>
<feature type="transmembrane region" description="Helical" evidence="1">
    <location>
        <begin position="297"/>
        <end position="319"/>
    </location>
</feature>
<evidence type="ECO:0000313" key="3">
    <source>
        <dbReference type="Proteomes" id="UP000669133"/>
    </source>
</evidence>
<feature type="transmembrane region" description="Helical" evidence="1">
    <location>
        <begin position="29"/>
        <end position="49"/>
    </location>
</feature>
<dbReference type="RefSeq" id="XP_067545804.1">
    <property type="nucleotide sequence ID" value="XM_067694852.1"/>
</dbReference>
<keyword evidence="1" id="KW-0812">Transmembrane</keyword>
<keyword evidence="3" id="KW-1185">Reference proteome</keyword>
<name>A0A8H7ZD01_9ASCO</name>
<dbReference type="GO" id="GO:0051285">
    <property type="term" value="C:cell cortex of cell tip"/>
    <property type="evidence" value="ECO:0007669"/>
    <property type="project" value="TreeGrafter"/>
</dbReference>
<dbReference type="OrthoDB" id="4062523at2759"/>
<dbReference type="AlphaFoldDB" id="A0A8H7ZD01"/>
<evidence type="ECO:0000313" key="2">
    <source>
        <dbReference type="EMBL" id="KAG5416688.1"/>
    </source>
</evidence>
<dbReference type="InterPro" id="IPR009571">
    <property type="entry name" value="SUR7/Rim9-like_fungi"/>
</dbReference>